<dbReference type="EMBL" id="JBIMPR010000008">
    <property type="protein sequence ID" value="MFH5774959.1"/>
    <property type="molecule type" value="Genomic_DNA"/>
</dbReference>
<dbReference type="InterPro" id="IPR013785">
    <property type="entry name" value="Aldolase_TIM"/>
</dbReference>
<keyword evidence="7 9" id="KW-0665">Pyrimidine biosynthesis</keyword>
<dbReference type="InterPro" id="IPR033888">
    <property type="entry name" value="DHOD_1B"/>
</dbReference>
<feature type="binding site" evidence="9">
    <location>
        <begin position="266"/>
        <end position="267"/>
    </location>
    <ligand>
        <name>FMN</name>
        <dbReference type="ChEBI" id="CHEBI:58210"/>
    </ligand>
</feature>
<dbReference type="NCBIfam" id="NF005574">
    <property type="entry name" value="PRK07259.1"/>
    <property type="match status" value="1"/>
</dbReference>
<feature type="binding site" evidence="9">
    <location>
        <position position="128"/>
    </location>
    <ligand>
        <name>FMN</name>
        <dbReference type="ChEBI" id="CHEBI:58210"/>
    </ligand>
</feature>
<dbReference type="InterPro" id="IPR024920">
    <property type="entry name" value="Dihydroorotate_DH_1"/>
</dbReference>
<feature type="binding site" evidence="9">
    <location>
        <position position="128"/>
    </location>
    <ligand>
        <name>substrate</name>
    </ligand>
</feature>
<feature type="domain" description="Dihydroorotate dehydrogenase catalytic" evidence="10">
    <location>
        <begin position="7"/>
        <end position="285"/>
    </location>
</feature>
<comment type="cofactor">
    <cofactor evidence="9">
        <name>FMN</name>
        <dbReference type="ChEBI" id="CHEBI:58210"/>
    </cofactor>
    <text evidence="9">Binds 1 FMN per subunit.</text>
</comment>
<dbReference type="NCBIfam" id="TIGR01037">
    <property type="entry name" value="pyrD_sub1_fam"/>
    <property type="match status" value="1"/>
</dbReference>
<dbReference type="CDD" id="cd04740">
    <property type="entry name" value="DHOD_1B_like"/>
    <property type="match status" value="1"/>
</dbReference>
<reference evidence="11 12" key="1">
    <citation type="submission" date="2024-10" db="EMBL/GenBank/DDBJ databases">
        <title>Paracoccus drimophilus sp. nov., a novel bacterium from corn roots in Hunan.</title>
        <authorList>
            <person name="Li X."/>
        </authorList>
    </citation>
    <scope>NUCLEOTIDE SEQUENCE [LARGE SCALE GENOMIC DNA]</scope>
    <source>
        <strain evidence="11 12">NGMCC 1.201697</strain>
    </source>
</reference>
<feature type="binding site" evidence="9">
    <location>
        <position position="24"/>
    </location>
    <ligand>
        <name>FMN</name>
        <dbReference type="ChEBI" id="CHEBI:58210"/>
    </ligand>
</feature>
<comment type="caution">
    <text evidence="9">Lacks conserved residue(s) required for the propagation of feature annotation.</text>
</comment>
<accession>A0ABW7LMH5</accession>
<dbReference type="InterPro" id="IPR005720">
    <property type="entry name" value="Dihydroorotate_DH_cat"/>
</dbReference>
<evidence type="ECO:0000259" key="10">
    <source>
        <dbReference type="Pfam" id="PF01180"/>
    </source>
</evidence>
<keyword evidence="6 9" id="KW-0288">FMN</keyword>
<keyword evidence="4 9" id="KW-0963">Cytoplasm</keyword>
<protein>
    <recommendedName>
        <fullName evidence="9">Dihydroorotate dehydrogenase</fullName>
        <shortName evidence="9">DHOD</shortName>
        <shortName evidence="9">DHODase</shortName>
        <shortName evidence="9">DHOdehase</shortName>
        <ecNumber evidence="9">1.3.-.-</ecNumber>
    </recommendedName>
</protein>
<dbReference type="Proteomes" id="UP001609376">
    <property type="component" value="Unassembled WGS sequence"/>
</dbReference>
<keyword evidence="5 9" id="KW-0285">Flavoprotein</keyword>
<dbReference type="Pfam" id="PF01180">
    <property type="entry name" value="DHO_dh"/>
    <property type="match status" value="1"/>
</dbReference>
<comment type="pathway">
    <text evidence="2 9">Pyrimidine metabolism; UMP biosynthesis via de novo pathway.</text>
</comment>
<evidence type="ECO:0000256" key="7">
    <source>
        <dbReference type="ARBA" id="ARBA00022975"/>
    </source>
</evidence>
<evidence type="ECO:0000256" key="1">
    <source>
        <dbReference type="ARBA" id="ARBA00004496"/>
    </source>
</evidence>
<dbReference type="PROSITE" id="PS00911">
    <property type="entry name" value="DHODEHASE_1"/>
    <property type="match status" value="1"/>
</dbReference>
<dbReference type="GO" id="GO:0004589">
    <property type="term" value="F:dihydroorotate dehydrogenase (NAD+) activity"/>
    <property type="evidence" value="ECO:0007669"/>
    <property type="project" value="UniProtKB-EC"/>
</dbReference>
<comment type="catalytic activity">
    <reaction evidence="9">
        <text>(S)-dihydroorotate + A = orotate + AH2</text>
        <dbReference type="Rhea" id="RHEA:18073"/>
        <dbReference type="ChEBI" id="CHEBI:13193"/>
        <dbReference type="ChEBI" id="CHEBI:17499"/>
        <dbReference type="ChEBI" id="CHEBI:30839"/>
        <dbReference type="ChEBI" id="CHEBI:30864"/>
    </reaction>
</comment>
<organism evidence="11 12">
    <name type="scientific">Paracoccus broussonetiae subsp. drimophilus</name>
    <dbReference type="NCBI Taxonomy" id="3373869"/>
    <lineage>
        <taxon>Bacteria</taxon>
        <taxon>Pseudomonadati</taxon>
        <taxon>Pseudomonadota</taxon>
        <taxon>Alphaproteobacteria</taxon>
        <taxon>Rhodobacterales</taxon>
        <taxon>Paracoccaceae</taxon>
        <taxon>Paracoccus</taxon>
        <taxon>Paracoccus broussonetiae</taxon>
    </lineage>
</organism>
<keyword evidence="12" id="KW-1185">Reference proteome</keyword>
<dbReference type="InterPro" id="IPR001295">
    <property type="entry name" value="Dihydroorotate_DH_CS"/>
</dbReference>
<evidence type="ECO:0000256" key="3">
    <source>
        <dbReference type="ARBA" id="ARBA00008008"/>
    </source>
</evidence>
<dbReference type="InterPro" id="IPR049622">
    <property type="entry name" value="Dihydroorotate_DH_I"/>
</dbReference>
<feature type="active site" description="Nucleophile" evidence="9">
    <location>
        <position position="131"/>
    </location>
</feature>
<feature type="binding site" evidence="9">
    <location>
        <begin position="70"/>
        <end position="74"/>
    </location>
    <ligand>
        <name>substrate</name>
    </ligand>
</feature>
<sequence>MSMNVDLSVDIGGLRLRNPVMPASGTFAEGLEKVMDFNRLGAFVTKTITRELRTGNPLPRVVEQPGSLINAIGIPSKGVPYFVNATLPHYRPFDTPLVVSISAPTSEGFASLAAELSAVPGIAAIEANISCPNIEEDGKAFAMRADSTERVTKALRAATHLPLWVKLTPNTGNVPEIALAAEASGADAVVVSNTILAMAIDLKTFKPSLGNIMGGLSGAAIKPIVLRQVFQCARAVRIPVIGCGGISTAEDAVEYMLAGASAVQVGTATFLQPAAMTTIIDGLRTFCMRREIARVTDLVGGVVIEEADEPDLAWVDPVAAS</sequence>
<feature type="binding site" evidence="9">
    <location>
        <begin position="46"/>
        <end position="47"/>
    </location>
    <ligand>
        <name>FMN</name>
        <dbReference type="ChEBI" id="CHEBI:58210"/>
    </ligand>
</feature>
<dbReference type="InterPro" id="IPR050074">
    <property type="entry name" value="DHO_dehydrogenase"/>
</dbReference>
<feature type="binding site" evidence="9">
    <location>
        <position position="46"/>
    </location>
    <ligand>
        <name>substrate</name>
    </ligand>
</feature>
<proteinExistence type="inferred from homology"/>
<feature type="binding site" evidence="9">
    <location>
        <begin position="244"/>
        <end position="245"/>
    </location>
    <ligand>
        <name>FMN</name>
        <dbReference type="ChEBI" id="CHEBI:58210"/>
    </ligand>
</feature>
<evidence type="ECO:0000313" key="12">
    <source>
        <dbReference type="Proteomes" id="UP001609376"/>
    </source>
</evidence>
<dbReference type="HAMAP" id="MF_00224">
    <property type="entry name" value="DHO_dh_type1"/>
    <property type="match status" value="1"/>
</dbReference>
<evidence type="ECO:0000256" key="2">
    <source>
        <dbReference type="ARBA" id="ARBA00004725"/>
    </source>
</evidence>
<dbReference type="PROSITE" id="PS00912">
    <property type="entry name" value="DHODEHASE_2"/>
    <property type="match status" value="1"/>
</dbReference>
<comment type="function">
    <text evidence="9">Catalyzes the conversion of dihydroorotate to orotate.</text>
</comment>
<evidence type="ECO:0000313" key="11">
    <source>
        <dbReference type="EMBL" id="MFH5774959.1"/>
    </source>
</evidence>
<dbReference type="RefSeq" id="WP_395134073.1">
    <property type="nucleotide sequence ID" value="NZ_JBIMPR010000008.1"/>
</dbReference>
<feature type="binding site" evidence="9">
    <location>
        <position position="218"/>
    </location>
    <ligand>
        <name>FMN</name>
        <dbReference type="ChEBI" id="CHEBI:58210"/>
    </ligand>
</feature>
<evidence type="ECO:0000256" key="4">
    <source>
        <dbReference type="ARBA" id="ARBA00022490"/>
    </source>
</evidence>
<evidence type="ECO:0000256" key="5">
    <source>
        <dbReference type="ARBA" id="ARBA00022630"/>
    </source>
</evidence>
<dbReference type="Gene3D" id="3.20.20.70">
    <property type="entry name" value="Aldolase class I"/>
    <property type="match status" value="1"/>
</dbReference>
<dbReference type="InterPro" id="IPR012135">
    <property type="entry name" value="Dihydroorotate_DH_1_2"/>
</dbReference>
<feature type="binding site" evidence="9">
    <location>
        <position position="166"/>
    </location>
    <ligand>
        <name>FMN</name>
        <dbReference type="ChEBI" id="CHEBI:58210"/>
    </ligand>
</feature>
<name>A0ABW7LMH5_9RHOB</name>
<dbReference type="PANTHER" id="PTHR48109:SF1">
    <property type="entry name" value="DIHYDROOROTATE DEHYDROGENASE (FUMARATE)"/>
    <property type="match status" value="1"/>
</dbReference>
<evidence type="ECO:0000256" key="9">
    <source>
        <dbReference type="HAMAP-Rule" id="MF_00224"/>
    </source>
</evidence>
<dbReference type="EC" id="1.3.-.-" evidence="9"/>
<comment type="caution">
    <text evidence="11">The sequence shown here is derived from an EMBL/GenBank/DDBJ whole genome shotgun (WGS) entry which is preliminary data.</text>
</comment>
<evidence type="ECO:0000256" key="8">
    <source>
        <dbReference type="ARBA" id="ARBA00023002"/>
    </source>
</evidence>
<evidence type="ECO:0000256" key="6">
    <source>
        <dbReference type="ARBA" id="ARBA00022643"/>
    </source>
</evidence>
<dbReference type="PANTHER" id="PTHR48109">
    <property type="entry name" value="DIHYDROOROTATE DEHYDROGENASE (QUINONE), MITOCHONDRIAL-RELATED"/>
    <property type="match status" value="1"/>
</dbReference>
<comment type="subcellular location">
    <subcellularLocation>
        <location evidence="1 9">Cytoplasm</location>
    </subcellularLocation>
</comment>
<comment type="similarity">
    <text evidence="3 9">Belongs to the dihydroorotate dehydrogenase family. Type 1 subfamily.</text>
</comment>
<gene>
    <name evidence="9" type="primary">pyrD</name>
    <name evidence="11" type="ORF">ACHFJ0_11975</name>
</gene>
<dbReference type="PIRSF" id="PIRSF000164">
    <property type="entry name" value="DHO_oxidase"/>
    <property type="match status" value="1"/>
</dbReference>
<keyword evidence="8 9" id="KW-0560">Oxidoreductase</keyword>
<feature type="binding site" evidence="9">
    <location>
        <begin position="193"/>
        <end position="194"/>
    </location>
    <ligand>
        <name>substrate</name>
    </ligand>
</feature>
<dbReference type="SUPFAM" id="SSF51395">
    <property type="entry name" value="FMN-linked oxidoreductases"/>
    <property type="match status" value="1"/>
</dbReference>